<dbReference type="GeneID" id="54586979"/>
<reference evidence="3" key="1">
    <citation type="journal article" date="2020" name="Stud. Mycol.">
        <title>101 Dothideomycetes genomes: a test case for predicting lifestyles and emergence of pathogens.</title>
        <authorList>
            <person name="Haridas S."/>
            <person name="Albert R."/>
            <person name="Binder M."/>
            <person name="Bloem J."/>
            <person name="Labutti K."/>
            <person name="Salamov A."/>
            <person name="Andreopoulos B."/>
            <person name="Baker S."/>
            <person name="Barry K."/>
            <person name="Bills G."/>
            <person name="Bluhm B."/>
            <person name="Cannon C."/>
            <person name="Castanera R."/>
            <person name="Culley D."/>
            <person name="Daum C."/>
            <person name="Ezra D."/>
            <person name="Gonzalez J."/>
            <person name="Henrissat B."/>
            <person name="Kuo A."/>
            <person name="Liang C."/>
            <person name="Lipzen A."/>
            <person name="Lutzoni F."/>
            <person name="Magnuson J."/>
            <person name="Mondo S."/>
            <person name="Nolan M."/>
            <person name="Ohm R."/>
            <person name="Pangilinan J."/>
            <person name="Park H.-J."/>
            <person name="Ramirez L."/>
            <person name="Alfaro M."/>
            <person name="Sun H."/>
            <person name="Tritt A."/>
            <person name="Yoshinaga Y."/>
            <person name="Zwiers L.-H."/>
            <person name="Turgeon B."/>
            <person name="Goodwin S."/>
            <person name="Spatafora J."/>
            <person name="Crous P."/>
            <person name="Grigoriev I."/>
        </authorList>
    </citation>
    <scope>NUCLEOTIDE SEQUENCE</scope>
    <source>
        <strain evidence="3">CBS 122368</strain>
    </source>
</reference>
<dbReference type="RefSeq" id="XP_033680903.1">
    <property type="nucleotide sequence ID" value="XM_033833649.1"/>
</dbReference>
<evidence type="ECO:0000256" key="2">
    <source>
        <dbReference type="SAM" id="MobiDB-lite"/>
    </source>
</evidence>
<feature type="region of interest" description="Disordered" evidence="2">
    <location>
        <begin position="58"/>
        <end position="96"/>
    </location>
</feature>
<keyword evidence="1" id="KW-0175">Coiled coil</keyword>
<feature type="compositionally biased region" description="Basic and acidic residues" evidence="2">
    <location>
        <begin position="58"/>
        <end position="85"/>
    </location>
</feature>
<gene>
    <name evidence="3" type="ORF">BU26DRAFT_567415</name>
</gene>
<proteinExistence type="predicted"/>
<sequence>MARSGWYYDRGLGRDRAVCVYSCQVNTSIFSILWKAQGHLDTCNYFLSTEYEEIPRENYTETERHSVSSELHQDRSRYSEGEHSRNQPYPSLLLDAPPSRASEIEATTSAALHRSAMSVQNSMQEDRMQICEDGGVMIDTHQRDDGPSLDYTQLVQQNKELRGNIEDLIEYTDELNLDLARVRPAFTNYRDELFGIQREMLETLCQRHPRQAAQFRSQTKKMANIKTLNFVEEVSNVLQELEKSKREIKRLNDINSALQRNLETLQGKALAKTDHFQPDLDANLQNAFNNLANTVKGVGKLVGKNLAPGVIEGLAANMLTPNVPTETWRDERTRRYLAPSVVWSLVLRELFSSPFAVFGDDASHVALAWEQLFSQDKQTESSWRAWPTPETLTEKWRSATFERLCAAKHVTVDSPPAEVVARVESKLWNELHTAFPPDQKAKLQTLAKLATKFAIQIGRQRSRVEFYFPDLTHGNFLNMENLSREEFTNINTKTLEAKQGLFSFLARPGLKKSGDGHGFYLTELMFLCPAEIYVTEVSSD</sequence>
<feature type="coiled-coil region" evidence="1">
    <location>
        <begin position="231"/>
        <end position="268"/>
    </location>
</feature>
<name>A0A6A6I6P5_9PLEO</name>
<protein>
    <submittedName>
        <fullName evidence="3">Uncharacterized protein</fullName>
    </submittedName>
</protein>
<evidence type="ECO:0000256" key="1">
    <source>
        <dbReference type="SAM" id="Coils"/>
    </source>
</evidence>
<accession>A0A6A6I6P5</accession>
<dbReference type="Proteomes" id="UP000800094">
    <property type="component" value="Unassembled WGS sequence"/>
</dbReference>
<dbReference type="EMBL" id="ML987199">
    <property type="protein sequence ID" value="KAF2245899.1"/>
    <property type="molecule type" value="Genomic_DNA"/>
</dbReference>
<evidence type="ECO:0000313" key="4">
    <source>
        <dbReference type="Proteomes" id="UP000800094"/>
    </source>
</evidence>
<organism evidence="3 4">
    <name type="scientific">Trematosphaeria pertusa</name>
    <dbReference type="NCBI Taxonomy" id="390896"/>
    <lineage>
        <taxon>Eukaryota</taxon>
        <taxon>Fungi</taxon>
        <taxon>Dikarya</taxon>
        <taxon>Ascomycota</taxon>
        <taxon>Pezizomycotina</taxon>
        <taxon>Dothideomycetes</taxon>
        <taxon>Pleosporomycetidae</taxon>
        <taxon>Pleosporales</taxon>
        <taxon>Massarineae</taxon>
        <taxon>Trematosphaeriaceae</taxon>
        <taxon>Trematosphaeria</taxon>
    </lineage>
</organism>
<dbReference type="AlphaFoldDB" id="A0A6A6I6P5"/>
<keyword evidence="4" id="KW-1185">Reference proteome</keyword>
<evidence type="ECO:0000313" key="3">
    <source>
        <dbReference type="EMBL" id="KAF2245899.1"/>
    </source>
</evidence>